<dbReference type="PANTHER" id="PTHR10283:SF82">
    <property type="entry name" value="SOLUTE CARRIER FAMILY 13 MEMBER 2"/>
    <property type="match status" value="1"/>
</dbReference>
<dbReference type="InParanoid" id="B7PBQ1"/>
<dbReference type="InterPro" id="IPR001898">
    <property type="entry name" value="SLC13A/DASS"/>
</dbReference>
<dbReference type="EMBL" id="DS678554">
    <property type="protein sequence ID" value="EEC04023.1"/>
    <property type="molecule type" value="Genomic_DNA"/>
</dbReference>
<keyword evidence="3 6" id="KW-0812">Transmembrane</keyword>
<dbReference type="PaxDb" id="6945-B7PBQ1"/>
<evidence type="ECO:0000256" key="5">
    <source>
        <dbReference type="ARBA" id="ARBA00023136"/>
    </source>
</evidence>
<keyword evidence="5 6" id="KW-0472">Membrane</keyword>
<dbReference type="VEuPathDB" id="VectorBase:ISCP_038428"/>
<dbReference type="AlphaFoldDB" id="B7PBQ1"/>
<dbReference type="STRING" id="6945.B7PBQ1"/>
<accession>B7PBQ1</accession>
<feature type="transmembrane region" description="Helical" evidence="6">
    <location>
        <begin position="113"/>
        <end position="146"/>
    </location>
</feature>
<comment type="subcellular location">
    <subcellularLocation>
        <location evidence="1">Membrane</location>
        <topology evidence="1">Multi-pass membrane protein</topology>
    </subcellularLocation>
</comment>
<dbReference type="Proteomes" id="UP000001555">
    <property type="component" value="Unassembled WGS sequence"/>
</dbReference>
<evidence type="ECO:0000256" key="3">
    <source>
        <dbReference type="ARBA" id="ARBA00022692"/>
    </source>
</evidence>
<evidence type="ECO:0000256" key="4">
    <source>
        <dbReference type="ARBA" id="ARBA00022989"/>
    </source>
</evidence>
<dbReference type="VEuPathDB" id="VectorBase:ISCW002202"/>
<dbReference type="GO" id="GO:0015141">
    <property type="term" value="F:succinate transmembrane transporter activity"/>
    <property type="evidence" value="ECO:0000318"/>
    <property type="project" value="GO_Central"/>
</dbReference>
<evidence type="ECO:0000313" key="7">
    <source>
        <dbReference type="EMBL" id="EEC04023.1"/>
    </source>
</evidence>
<dbReference type="Pfam" id="PF00939">
    <property type="entry name" value="Na_sulph_symp"/>
    <property type="match status" value="1"/>
</dbReference>
<dbReference type="PANTHER" id="PTHR10283">
    <property type="entry name" value="SOLUTE CARRIER FAMILY 13 MEMBER"/>
    <property type="match status" value="1"/>
</dbReference>
<gene>
    <name evidence="7" type="ORF">IscW_ISCW002202</name>
</gene>
<keyword evidence="9" id="KW-1185">Reference proteome</keyword>
<evidence type="ECO:0000256" key="2">
    <source>
        <dbReference type="ARBA" id="ARBA00006772"/>
    </source>
</evidence>
<evidence type="ECO:0000313" key="9">
    <source>
        <dbReference type="Proteomes" id="UP000001555"/>
    </source>
</evidence>
<dbReference type="GO" id="GO:0015744">
    <property type="term" value="P:succinate transport"/>
    <property type="evidence" value="ECO:0000318"/>
    <property type="project" value="GO_Central"/>
</dbReference>
<dbReference type="GO" id="GO:0055085">
    <property type="term" value="P:transmembrane transport"/>
    <property type="evidence" value="ECO:0000318"/>
    <property type="project" value="GO_Central"/>
</dbReference>
<dbReference type="EnsemblMetazoa" id="ISCW002202-RA">
    <property type="protein sequence ID" value="ISCW002202-PA"/>
    <property type="gene ID" value="ISCW002202"/>
</dbReference>
<dbReference type="GO" id="GO:0015137">
    <property type="term" value="F:citrate transmembrane transporter activity"/>
    <property type="evidence" value="ECO:0000318"/>
    <property type="project" value="GO_Central"/>
</dbReference>
<evidence type="ECO:0000256" key="6">
    <source>
        <dbReference type="SAM" id="Phobius"/>
    </source>
</evidence>
<dbReference type="GO" id="GO:0005886">
    <property type="term" value="C:plasma membrane"/>
    <property type="evidence" value="ECO:0000318"/>
    <property type="project" value="GO_Central"/>
</dbReference>
<proteinExistence type="inferred from homology"/>
<dbReference type="VEuPathDB" id="VectorBase:ISCI002202"/>
<sequence length="194" mass="22194">MKLAIGYIAPFFLLPMVFVFGSKPVKCLYIMATMLMLWVFEPVPYQITSFFPLIAGPMLNLTDTKTLARFYFNEPIANCIAGLTVALIAQNCGLNRRISYNLILFVGPRVKWLMLWFMLIVFFLSMFISNVAVTSITMTIVDTLIFEISQSKLTKRVNEMLRRKGSQSDSKRFFVTLFVCIDIVSTLRNLTPAR</sequence>
<dbReference type="HOGENOM" id="CLU_1403896_0_0_1"/>
<keyword evidence="4 6" id="KW-1133">Transmembrane helix</keyword>
<name>B7PBQ1_IXOSC</name>
<evidence type="ECO:0000313" key="8">
    <source>
        <dbReference type="EnsemblMetazoa" id="ISCW002202-PA"/>
    </source>
</evidence>
<reference evidence="7 9" key="1">
    <citation type="submission" date="2008-03" db="EMBL/GenBank/DDBJ databases">
        <title>Annotation of Ixodes scapularis.</title>
        <authorList>
            <consortium name="Ixodes scapularis Genome Project Consortium"/>
            <person name="Caler E."/>
            <person name="Hannick L.I."/>
            <person name="Bidwell S."/>
            <person name="Joardar V."/>
            <person name="Thiagarajan M."/>
            <person name="Amedeo P."/>
            <person name="Galinsky K.J."/>
            <person name="Schobel S."/>
            <person name="Inman J."/>
            <person name="Hostetler J."/>
            <person name="Miller J."/>
            <person name="Hammond M."/>
            <person name="Megy K."/>
            <person name="Lawson D."/>
            <person name="Kodira C."/>
            <person name="Sutton G."/>
            <person name="Meyer J."/>
            <person name="Hill C.A."/>
            <person name="Birren B."/>
            <person name="Nene V."/>
            <person name="Collins F."/>
            <person name="Alarcon-Chaidez F."/>
            <person name="Wikel S."/>
            <person name="Strausberg R."/>
        </authorList>
    </citation>
    <scope>NUCLEOTIDE SEQUENCE [LARGE SCALE GENOMIC DNA]</scope>
    <source>
        <strain evidence="9">Wikel</strain>
        <strain evidence="7">Wikel colony</strain>
    </source>
</reference>
<protein>
    <submittedName>
        <fullName evidence="7 8">Na+/dicarboxylate, Na+/tricarboxylate and phosphate transporter, putative</fullName>
    </submittedName>
</protein>
<organism>
    <name type="scientific">Ixodes scapularis</name>
    <name type="common">Black-legged tick</name>
    <name type="synonym">Deer tick</name>
    <dbReference type="NCBI Taxonomy" id="6945"/>
    <lineage>
        <taxon>Eukaryota</taxon>
        <taxon>Metazoa</taxon>
        <taxon>Ecdysozoa</taxon>
        <taxon>Arthropoda</taxon>
        <taxon>Chelicerata</taxon>
        <taxon>Arachnida</taxon>
        <taxon>Acari</taxon>
        <taxon>Parasitiformes</taxon>
        <taxon>Ixodida</taxon>
        <taxon>Ixodoidea</taxon>
        <taxon>Ixodidae</taxon>
        <taxon>Ixodinae</taxon>
        <taxon>Ixodes</taxon>
    </lineage>
</organism>
<evidence type="ECO:0000256" key="1">
    <source>
        <dbReference type="ARBA" id="ARBA00004141"/>
    </source>
</evidence>
<reference evidence="8" key="2">
    <citation type="submission" date="2020-05" db="UniProtKB">
        <authorList>
            <consortium name="EnsemblMetazoa"/>
        </authorList>
    </citation>
    <scope>IDENTIFICATION</scope>
    <source>
        <strain evidence="8">wikel</strain>
    </source>
</reference>
<comment type="similarity">
    <text evidence="2">Belongs to the SLC13A/DASS transporter (TC 2.A.47) family. NADC subfamily.</text>
</comment>
<dbReference type="EMBL" id="ABJB010988373">
    <property type="status" value="NOT_ANNOTATED_CDS"/>
    <property type="molecule type" value="Genomic_DNA"/>
</dbReference>
<dbReference type="GO" id="GO:0015746">
    <property type="term" value="P:citrate transport"/>
    <property type="evidence" value="ECO:0000318"/>
    <property type="project" value="GO_Central"/>
</dbReference>
<dbReference type="OrthoDB" id="10260443at2759"/>